<gene>
    <name evidence="2" type="ORF">A8806_110134</name>
</gene>
<name>A0A2Y9BGB8_9FIRM</name>
<dbReference type="Proteomes" id="UP000245845">
    <property type="component" value="Unassembled WGS sequence"/>
</dbReference>
<evidence type="ECO:0000313" key="2">
    <source>
        <dbReference type="EMBL" id="PWJ27959.1"/>
    </source>
</evidence>
<proteinExistence type="predicted"/>
<accession>A0A2Y9BGB8</accession>
<reference evidence="2 3" key="1">
    <citation type="submission" date="2018-05" db="EMBL/GenBank/DDBJ databases">
        <title>The Hungate 1000. A catalogue of reference genomes from the rumen microbiome.</title>
        <authorList>
            <person name="Kelly W."/>
        </authorList>
    </citation>
    <scope>NUCLEOTIDE SEQUENCE [LARGE SCALE GENOMIC DNA]</scope>
    <source>
        <strain evidence="2 3">NLAE-zl-C242</strain>
    </source>
</reference>
<organism evidence="2 3">
    <name type="scientific">Faecalicatena orotica</name>
    <dbReference type="NCBI Taxonomy" id="1544"/>
    <lineage>
        <taxon>Bacteria</taxon>
        <taxon>Bacillati</taxon>
        <taxon>Bacillota</taxon>
        <taxon>Clostridia</taxon>
        <taxon>Lachnospirales</taxon>
        <taxon>Lachnospiraceae</taxon>
        <taxon>Faecalicatena</taxon>
    </lineage>
</organism>
<dbReference type="EMBL" id="QGDL01000010">
    <property type="protein sequence ID" value="PWJ27959.1"/>
    <property type="molecule type" value="Genomic_DNA"/>
</dbReference>
<dbReference type="AlphaFoldDB" id="A0A2Y9BGB8"/>
<evidence type="ECO:0000313" key="3">
    <source>
        <dbReference type="Proteomes" id="UP000245845"/>
    </source>
</evidence>
<sequence>MEGWIKVHRNIMEHWLWQEKVYSRLQAWLEMIMLANHTGNKVRIGNDLVYVERGSFITSDLKLAARWGWSKTKVRAFLSMLENDNMIEKKTDRKKTTITIVNYGIYQESKTTEKPQKDHEETIKELQKNTNKNVKNDKNEKKVNNTVRFTPPDIDMVRDYCIERNNSVDPQAFIDFYSAKGWMIGKNKMKDWKAAVRTWERNNKKAGASRASGTDRVSEVDNW</sequence>
<protein>
    <submittedName>
        <fullName evidence="2">Uncharacterized protein</fullName>
    </submittedName>
</protein>
<feature type="region of interest" description="Disordered" evidence="1">
    <location>
        <begin position="203"/>
        <end position="223"/>
    </location>
</feature>
<dbReference type="RefSeq" id="WP_109732316.1">
    <property type="nucleotide sequence ID" value="NZ_QGDL01000010.1"/>
</dbReference>
<keyword evidence="3" id="KW-1185">Reference proteome</keyword>
<comment type="caution">
    <text evidence="2">The sequence shown here is derived from an EMBL/GenBank/DDBJ whole genome shotgun (WGS) entry which is preliminary data.</text>
</comment>
<evidence type="ECO:0000256" key="1">
    <source>
        <dbReference type="SAM" id="MobiDB-lite"/>
    </source>
</evidence>